<dbReference type="Pfam" id="PF13920">
    <property type="entry name" value="zf-C3HC4_3"/>
    <property type="match status" value="1"/>
</dbReference>
<reference evidence="8 9" key="1">
    <citation type="submission" date="2015-01" db="EMBL/GenBank/DDBJ databases">
        <title>Evolution of Trichinella species and genotypes.</title>
        <authorList>
            <person name="Korhonen P.K."/>
            <person name="Edoardo P."/>
            <person name="Giuseppe L.R."/>
            <person name="Gasser R.B."/>
        </authorList>
    </citation>
    <scope>NUCLEOTIDE SEQUENCE [LARGE SCALE GENOMIC DNA]</scope>
    <source>
        <strain evidence="8">ISS13</strain>
    </source>
</reference>
<feature type="region of interest" description="Disordered" evidence="5">
    <location>
        <begin position="65"/>
        <end position="84"/>
    </location>
</feature>
<dbReference type="GO" id="GO:0034247">
    <property type="term" value="P:snoRNA splicing"/>
    <property type="evidence" value="ECO:0007669"/>
    <property type="project" value="TreeGrafter"/>
</dbReference>
<feature type="non-terminal residue" evidence="8">
    <location>
        <position position="1"/>
    </location>
</feature>
<evidence type="ECO:0000259" key="7">
    <source>
        <dbReference type="PROSITE" id="PS50103"/>
    </source>
</evidence>
<feature type="region of interest" description="Disordered" evidence="5">
    <location>
        <begin position="310"/>
        <end position="354"/>
    </location>
</feature>
<proteinExistence type="predicted"/>
<dbReference type="SUPFAM" id="SSF57850">
    <property type="entry name" value="RING/U-box"/>
    <property type="match status" value="1"/>
</dbReference>
<keyword evidence="1 4" id="KW-0479">Metal-binding</keyword>
<feature type="compositionally biased region" description="Acidic residues" evidence="5">
    <location>
        <begin position="319"/>
        <end position="330"/>
    </location>
</feature>
<gene>
    <name evidence="8" type="primary">RNF113A</name>
    <name evidence="8" type="ORF">T4A_2448</name>
</gene>
<evidence type="ECO:0000259" key="6">
    <source>
        <dbReference type="PROSITE" id="PS50089"/>
    </source>
</evidence>
<evidence type="ECO:0000256" key="4">
    <source>
        <dbReference type="PROSITE-ProRule" id="PRU00723"/>
    </source>
</evidence>
<evidence type="ECO:0000313" key="9">
    <source>
        <dbReference type="Proteomes" id="UP000054632"/>
    </source>
</evidence>
<feature type="region of interest" description="Disordered" evidence="5">
    <location>
        <begin position="95"/>
        <end position="120"/>
    </location>
</feature>
<feature type="compositionally biased region" description="Basic residues" evidence="5">
    <location>
        <begin position="26"/>
        <end position="40"/>
    </location>
</feature>
<dbReference type="Pfam" id="PF00642">
    <property type="entry name" value="zf-CCCH"/>
    <property type="match status" value="1"/>
</dbReference>
<accession>A0A0V1ETE6</accession>
<dbReference type="PROSITE" id="PS00518">
    <property type="entry name" value="ZF_RING_1"/>
    <property type="match status" value="1"/>
</dbReference>
<dbReference type="InterPro" id="IPR017907">
    <property type="entry name" value="Znf_RING_CS"/>
</dbReference>
<feature type="compositionally biased region" description="Basic and acidic residues" evidence="5">
    <location>
        <begin position="74"/>
        <end position="84"/>
    </location>
</feature>
<protein>
    <submittedName>
        <fullName evidence="8">RING finger protein</fullName>
    </submittedName>
</protein>
<feature type="region of interest" description="Disordered" evidence="5">
    <location>
        <begin position="26"/>
        <end position="50"/>
    </location>
</feature>
<dbReference type="PANTHER" id="PTHR12930:SF0">
    <property type="entry name" value="RING FINGER PROTEIN 113B"/>
    <property type="match status" value="1"/>
</dbReference>
<dbReference type="InterPro" id="IPR039971">
    <property type="entry name" value="CWC24-like"/>
</dbReference>
<dbReference type="InterPro" id="IPR013083">
    <property type="entry name" value="Znf_RING/FYVE/PHD"/>
</dbReference>
<dbReference type="SUPFAM" id="SSF90229">
    <property type="entry name" value="CCCH zinc finger"/>
    <property type="match status" value="1"/>
</dbReference>
<sequence>LLSLFVCLFKAMEDDQTSKQGVVFKKRTSSRQHGASIRKRYGNDDSSNDEEESCVFSMIKQRKTNPMVQSTLKDNAKPEKQRDLSAVKFSYASSPLEERAGPSDMGATLTDQTETERDKDARAQFERAQKLQKDRKIKGDDKLYQGINAYGGYIEKKDSAAGNAFSGPLRAPDFVRRSVRWDYRPDICKDYKETGFCGFGDSCIFLHDRSDYKHGWELERDWEKGRYGKDDEDVHKYEISDEEEELPFKCLICRNSFTDPVVTKCKHYFCEKCALEHSRKTMKCFVCQKNTMGIFAPSKEHINRLGNKHNKEQNVSDSEGLDAEDVVEAEDVAKPTDSNSESEHSEHDDSEEDE</sequence>
<evidence type="ECO:0000313" key="8">
    <source>
        <dbReference type="EMBL" id="KRY77114.1"/>
    </source>
</evidence>
<dbReference type="GO" id="GO:0005684">
    <property type="term" value="C:U2-type spliceosomal complex"/>
    <property type="evidence" value="ECO:0007669"/>
    <property type="project" value="TreeGrafter"/>
</dbReference>
<dbReference type="InterPro" id="IPR000571">
    <property type="entry name" value="Znf_CCCH"/>
</dbReference>
<evidence type="ECO:0000256" key="5">
    <source>
        <dbReference type="SAM" id="MobiDB-lite"/>
    </source>
</evidence>
<dbReference type="Proteomes" id="UP000054632">
    <property type="component" value="Unassembled WGS sequence"/>
</dbReference>
<keyword evidence="3 4" id="KW-0862">Zinc</keyword>
<dbReference type="InterPro" id="IPR001841">
    <property type="entry name" value="Znf_RING"/>
</dbReference>
<dbReference type="SMART" id="SM00184">
    <property type="entry name" value="RING"/>
    <property type="match status" value="1"/>
</dbReference>
<dbReference type="CDD" id="cd16539">
    <property type="entry name" value="RING-HC_RNF113A_B"/>
    <property type="match status" value="1"/>
</dbReference>
<feature type="non-terminal residue" evidence="8">
    <location>
        <position position="354"/>
    </location>
</feature>
<evidence type="ECO:0000256" key="3">
    <source>
        <dbReference type="ARBA" id="ARBA00022833"/>
    </source>
</evidence>
<feature type="domain" description="RING-type" evidence="6">
    <location>
        <begin position="250"/>
        <end position="288"/>
    </location>
</feature>
<feature type="zinc finger region" description="C3H1-type" evidence="4">
    <location>
        <begin position="182"/>
        <end position="210"/>
    </location>
</feature>
<dbReference type="AlphaFoldDB" id="A0A0V1ETE6"/>
<evidence type="ECO:0000256" key="1">
    <source>
        <dbReference type="ARBA" id="ARBA00022723"/>
    </source>
</evidence>
<dbReference type="SMART" id="SM00356">
    <property type="entry name" value="ZnF_C3H1"/>
    <property type="match status" value="1"/>
</dbReference>
<comment type="caution">
    <text evidence="8">The sequence shown here is derived from an EMBL/GenBank/DDBJ whole genome shotgun (WGS) entry which is preliminary data.</text>
</comment>
<dbReference type="PROSITE" id="PS50089">
    <property type="entry name" value="ZF_RING_2"/>
    <property type="match status" value="1"/>
</dbReference>
<dbReference type="GO" id="GO:0008270">
    <property type="term" value="F:zinc ion binding"/>
    <property type="evidence" value="ECO:0007669"/>
    <property type="project" value="UniProtKB-KW"/>
</dbReference>
<feature type="domain" description="C3H1-type" evidence="7">
    <location>
        <begin position="182"/>
        <end position="210"/>
    </location>
</feature>
<organism evidence="8 9">
    <name type="scientific">Trichinella pseudospiralis</name>
    <name type="common">Parasitic roundworm</name>
    <dbReference type="NCBI Taxonomy" id="6337"/>
    <lineage>
        <taxon>Eukaryota</taxon>
        <taxon>Metazoa</taxon>
        <taxon>Ecdysozoa</taxon>
        <taxon>Nematoda</taxon>
        <taxon>Enoplea</taxon>
        <taxon>Dorylaimia</taxon>
        <taxon>Trichinellida</taxon>
        <taxon>Trichinellidae</taxon>
        <taxon>Trichinella</taxon>
    </lineage>
</organism>
<dbReference type="InterPro" id="IPR036855">
    <property type="entry name" value="Znf_CCCH_sf"/>
</dbReference>
<evidence type="ECO:0000256" key="2">
    <source>
        <dbReference type="ARBA" id="ARBA00022771"/>
    </source>
</evidence>
<dbReference type="FunFam" id="3.30.40.10:FF:000045">
    <property type="entry name" value="RING finger protein 113A"/>
    <property type="match status" value="1"/>
</dbReference>
<keyword evidence="2 4" id="KW-0863">Zinc-finger</keyword>
<dbReference type="PROSITE" id="PS50103">
    <property type="entry name" value="ZF_C3H1"/>
    <property type="match status" value="1"/>
</dbReference>
<dbReference type="PANTHER" id="PTHR12930">
    <property type="entry name" value="ZINC FINGER PROTEIN 183"/>
    <property type="match status" value="1"/>
</dbReference>
<dbReference type="EMBL" id="JYDR01000008">
    <property type="protein sequence ID" value="KRY77114.1"/>
    <property type="molecule type" value="Genomic_DNA"/>
</dbReference>
<dbReference type="Gene3D" id="3.30.40.10">
    <property type="entry name" value="Zinc/RING finger domain, C3HC4 (zinc finger)"/>
    <property type="match status" value="1"/>
</dbReference>
<name>A0A0V1ETE6_TRIPS</name>